<proteinExistence type="predicted"/>
<dbReference type="InterPro" id="IPR057904">
    <property type="entry name" value="Nal1_C"/>
</dbReference>
<dbReference type="RefSeq" id="WP_213375162.1">
    <property type="nucleotide sequence ID" value="NZ_BSFJ01000002.1"/>
</dbReference>
<reference evidence="2" key="1">
    <citation type="journal article" date="2014" name="Int. J. Syst. Evol. Microbiol.">
        <title>Complete genome sequence of Corynebacterium casei LMG S-19264T (=DSM 44701T), isolated from a smear-ripened cheese.</title>
        <authorList>
            <consortium name="US DOE Joint Genome Institute (JGI-PGF)"/>
            <person name="Walter F."/>
            <person name="Albersmeier A."/>
            <person name="Kalinowski J."/>
            <person name="Ruckert C."/>
        </authorList>
    </citation>
    <scope>NUCLEOTIDE SEQUENCE</scope>
    <source>
        <strain evidence="2">VKM B-2484</strain>
    </source>
</reference>
<evidence type="ECO:0000313" key="3">
    <source>
        <dbReference type="Proteomes" id="UP001143370"/>
    </source>
</evidence>
<evidence type="ECO:0000259" key="1">
    <source>
        <dbReference type="Pfam" id="PF25819"/>
    </source>
</evidence>
<dbReference type="Pfam" id="PF25819">
    <property type="entry name" value="Nal1_C"/>
    <property type="match status" value="1"/>
</dbReference>
<dbReference type="InterPro" id="IPR009003">
    <property type="entry name" value="Peptidase_S1_PA"/>
</dbReference>
<accession>A0A9W6J3U5</accession>
<dbReference type="AlphaFoldDB" id="A0A9W6J3U5"/>
<gene>
    <name evidence="2" type="ORF">GCM10017643_03020</name>
</gene>
<feature type="domain" description="Nal1 C-terminal" evidence="1">
    <location>
        <begin position="149"/>
        <end position="358"/>
    </location>
</feature>
<reference evidence="2" key="2">
    <citation type="submission" date="2023-01" db="EMBL/GenBank/DDBJ databases">
        <authorList>
            <person name="Sun Q."/>
            <person name="Evtushenko L."/>
        </authorList>
    </citation>
    <scope>NUCLEOTIDE SEQUENCE</scope>
    <source>
        <strain evidence="2">VKM B-2484</strain>
    </source>
</reference>
<keyword evidence="3" id="KW-1185">Reference proteome</keyword>
<name>A0A9W6J3U5_9HYPH</name>
<protein>
    <recommendedName>
        <fullName evidence="1">Nal1 C-terminal domain-containing protein</fullName>
    </recommendedName>
</protein>
<dbReference type="SUPFAM" id="SSF50494">
    <property type="entry name" value="Trypsin-like serine proteases"/>
    <property type="match status" value="1"/>
</dbReference>
<sequence length="479" mass="52523">MDILGAERNFASLSVKDLLEARDLYHYHLIHRANVVGTAIGLYLIRKSDTWPTRAKPKPGAAARSYRPRGERTLENSEVRDYSWPCIIVFVDKWVDAERFRGGGQGLPPEDMVPKTLYMPDGRTVPVCVIKVSPAEPASAPVLDVQWPDTFIGGGFPLISESQGTRRMASIGCLVSDGHTVYALTNRHVAGPAGQPILSVLRGAEVEIGASTDRQLTRLPFFEVYTDFPGRRTWLTLDIGLVALANLRDWTSQVYGLGALGALADLSERNITLRLIGAKIVAYGAISGRLSGQIKALFYRHRSIGGYDDVSDFLIAPAEDGSAQTRPGDSGTLWHLETTDAAQPLRPLAIQWGGQTFMAGPEKASFNFALATSLSNVCRLLDVELVRDHNTGVQPYWGATGHYSIGAYACDAVRSEKLRTLMLANRDKISFQLAELTPDKIEDVFRDARQNGGFVPLAECRTWSGSRRHRGSRAGGRVE</sequence>
<organism evidence="2 3">
    <name type="scientific">Ancylobacter dichloromethanicus</name>
    <dbReference type="NCBI Taxonomy" id="518825"/>
    <lineage>
        <taxon>Bacteria</taxon>
        <taxon>Pseudomonadati</taxon>
        <taxon>Pseudomonadota</taxon>
        <taxon>Alphaproteobacteria</taxon>
        <taxon>Hyphomicrobiales</taxon>
        <taxon>Xanthobacteraceae</taxon>
        <taxon>Ancylobacter</taxon>
    </lineage>
</organism>
<dbReference type="Proteomes" id="UP001143370">
    <property type="component" value="Unassembled WGS sequence"/>
</dbReference>
<dbReference type="EMBL" id="BSFJ01000002">
    <property type="protein sequence ID" value="GLK70187.1"/>
    <property type="molecule type" value="Genomic_DNA"/>
</dbReference>
<comment type="caution">
    <text evidence="2">The sequence shown here is derived from an EMBL/GenBank/DDBJ whole genome shotgun (WGS) entry which is preliminary data.</text>
</comment>
<evidence type="ECO:0000313" key="2">
    <source>
        <dbReference type="EMBL" id="GLK70187.1"/>
    </source>
</evidence>